<dbReference type="Pfam" id="PF00198">
    <property type="entry name" value="2-oxoacid_dh"/>
    <property type="match status" value="1"/>
</dbReference>
<dbReference type="InterPro" id="IPR036625">
    <property type="entry name" value="E3-bd_dom_sf"/>
</dbReference>
<evidence type="ECO:0000313" key="11">
    <source>
        <dbReference type="Proteomes" id="UP001527090"/>
    </source>
</evidence>
<evidence type="ECO:0000256" key="5">
    <source>
        <dbReference type="ARBA" id="ARBA00023315"/>
    </source>
</evidence>
<dbReference type="PROSITE" id="PS51826">
    <property type="entry name" value="PSBD"/>
    <property type="match status" value="1"/>
</dbReference>
<dbReference type="Proteomes" id="UP001527090">
    <property type="component" value="Unassembled WGS sequence"/>
</dbReference>
<dbReference type="EC" id="2.3.1.-" evidence="6"/>
<dbReference type="Gene3D" id="3.30.559.10">
    <property type="entry name" value="Chloramphenicol acetyltransferase-like domain"/>
    <property type="match status" value="1"/>
</dbReference>
<evidence type="ECO:0000256" key="6">
    <source>
        <dbReference type="RuleBase" id="RU003423"/>
    </source>
</evidence>
<feature type="region of interest" description="Disordered" evidence="7">
    <location>
        <begin position="86"/>
        <end position="110"/>
    </location>
</feature>
<keyword evidence="3 6" id="KW-0808">Transferase</keyword>
<protein>
    <recommendedName>
        <fullName evidence="6">Dihydrolipoamide acetyltransferase component of pyruvate dehydrogenase complex</fullName>
        <ecNumber evidence="6">2.3.1.-</ecNumber>
    </recommendedName>
</protein>
<dbReference type="Pfam" id="PF00364">
    <property type="entry name" value="Biotin_lipoyl"/>
    <property type="match status" value="1"/>
</dbReference>
<dbReference type="InterPro" id="IPR050743">
    <property type="entry name" value="2-oxoacid_DH_E2_comp"/>
</dbReference>
<dbReference type="EMBL" id="JAMDLY010000011">
    <property type="protein sequence ID" value="MCY9530168.1"/>
    <property type="molecule type" value="Genomic_DNA"/>
</dbReference>
<dbReference type="RefSeq" id="WP_021253412.1">
    <property type="nucleotide sequence ID" value="NZ_JAMDLY010000011.1"/>
</dbReference>
<evidence type="ECO:0000256" key="4">
    <source>
        <dbReference type="ARBA" id="ARBA00022823"/>
    </source>
</evidence>
<evidence type="ECO:0000256" key="1">
    <source>
        <dbReference type="ARBA" id="ARBA00001938"/>
    </source>
</evidence>
<name>A0ABT4EBZ4_PAEAL</name>
<dbReference type="PANTHER" id="PTHR43178">
    <property type="entry name" value="DIHYDROLIPOAMIDE ACETYLTRANSFERASE COMPONENT OF PYRUVATE DEHYDROGENASE COMPLEX"/>
    <property type="match status" value="1"/>
</dbReference>
<comment type="caution">
    <text evidence="10">The sequence shown here is derived from an EMBL/GenBank/DDBJ whole genome shotgun (WGS) entry which is preliminary data.</text>
</comment>
<dbReference type="PANTHER" id="PTHR43178:SF5">
    <property type="entry name" value="LIPOAMIDE ACYLTRANSFERASE COMPONENT OF BRANCHED-CHAIN ALPHA-KETO ACID DEHYDROGENASE COMPLEX, MITOCHONDRIAL"/>
    <property type="match status" value="1"/>
</dbReference>
<comment type="cofactor">
    <cofactor evidence="1 6">
        <name>(R)-lipoate</name>
        <dbReference type="ChEBI" id="CHEBI:83088"/>
    </cofactor>
</comment>
<feature type="domain" description="Lipoyl-binding" evidence="8">
    <location>
        <begin position="2"/>
        <end position="77"/>
    </location>
</feature>
<evidence type="ECO:0000256" key="3">
    <source>
        <dbReference type="ARBA" id="ARBA00022679"/>
    </source>
</evidence>
<accession>A0ABT4EBZ4</accession>
<organism evidence="10 11">
    <name type="scientific">Paenibacillus alvei</name>
    <name type="common">Bacillus alvei</name>
    <dbReference type="NCBI Taxonomy" id="44250"/>
    <lineage>
        <taxon>Bacteria</taxon>
        <taxon>Bacillati</taxon>
        <taxon>Bacillota</taxon>
        <taxon>Bacilli</taxon>
        <taxon>Bacillales</taxon>
        <taxon>Paenibacillaceae</taxon>
        <taxon>Paenibacillus</taxon>
    </lineage>
</organism>
<feature type="domain" description="Peripheral subunit-binding (PSBD)" evidence="9">
    <location>
        <begin position="114"/>
        <end position="151"/>
    </location>
</feature>
<evidence type="ECO:0000256" key="7">
    <source>
        <dbReference type="SAM" id="MobiDB-lite"/>
    </source>
</evidence>
<feature type="region of interest" description="Disordered" evidence="7">
    <location>
        <begin position="152"/>
        <end position="171"/>
    </location>
</feature>
<evidence type="ECO:0000313" key="10">
    <source>
        <dbReference type="EMBL" id="MCY9530168.1"/>
    </source>
</evidence>
<dbReference type="PROSITE" id="PS50968">
    <property type="entry name" value="BIOTINYL_LIPOYL"/>
    <property type="match status" value="1"/>
</dbReference>
<evidence type="ECO:0000259" key="9">
    <source>
        <dbReference type="PROSITE" id="PS51826"/>
    </source>
</evidence>
<dbReference type="SUPFAM" id="SSF52777">
    <property type="entry name" value="CoA-dependent acyltransferases"/>
    <property type="match status" value="1"/>
</dbReference>
<evidence type="ECO:0000259" key="8">
    <source>
        <dbReference type="PROSITE" id="PS50968"/>
    </source>
</evidence>
<keyword evidence="11" id="KW-1185">Reference proteome</keyword>
<dbReference type="SUPFAM" id="SSF51230">
    <property type="entry name" value="Single hybrid motif"/>
    <property type="match status" value="1"/>
</dbReference>
<dbReference type="Gene3D" id="2.40.50.100">
    <property type="match status" value="1"/>
</dbReference>
<dbReference type="InterPro" id="IPR004167">
    <property type="entry name" value="PSBD"/>
</dbReference>
<proteinExistence type="inferred from homology"/>
<comment type="similarity">
    <text evidence="2 6">Belongs to the 2-oxoacid dehydrogenase family.</text>
</comment>
<keyword evidence="4 6" id="KW-0450">Lipoyl</keyword>
<evidence type="ECO:0000256" key="2">
    <source>
        <dbReference type="ARBA" id="ARBA00007317"/>
    </source>
</evidence>
<gene>
    <name evidence="10" type="ORF">M5X04_12645</name>
</gene>
<dbReference type="SUPFAM" id="SSF47005">
    <property type="entry name" value="Peripheral subunit-binding domain of 2-oxo acid dehydrogenase complex"/>
    <property type="match status" value="1"/>
</dbReference>
<sequence length="432" mass="47175">MAKKIVMPQLGESVTEGTISKWLVNVGDKVNKYDPVCEVLTDKVNAEVPSSFSGTITEIVVQEDETVAVGTLLCCIEEEKQAVTPIESKPAAADAAAPYEETDDSTIQSAKQQRYSPAVLKLAQDYNLDLSCIEGSGTAGRITRRDILQLVQGKKQSEDSPAQQIESPSQSLSQAAASVPDIALPSETFDALSAGHSTIHQADEKIPVTGIRKTIAKRMVQSKQEIPHAWLMVECDVTNLVSYRSQIKEEFKKKEGLQLTYLPFFIKSVAETLKEFPILNSQWTDNHIIAKKAVHISIAVATENALFVPVIKDADQKSIFGLAKAIDEMVTKTREGKLTQADLTGGTFTVNNTGSFGSVLSAPIINPPQVAILSMEAIVKRPIVINNMIAVRDMMNICLSLDHRVLDGLVCGRFLKRVKQKIESYGTDIGLY</sequence>
<dbReference type="Pfam" id="PF02817">
    <property type="entry name" value="E3_binding"/>
    <property type="match status" value="1"/>
</dbReference>
<reference evidence="10 11" key="1">
    <citation type="submission" date="2022-05" db="EMBL/GenBank/DDBJ databases">
        <title>Genome Sequencing of Bee-Associated Microbes.</title>
        <authorList>
            <person name="Dunlap C."/>
        </authorList>
    </citation>
    <scope>NUCLEOTIDE SEQUENCE [LARGE SCALE GENOMIC DNA]</scope>
    <source>
        <strain evidence="10 11">NRRL NRS-750</strain>
    </source>
</reference>
<dbReference type="Gene3D" id="4.10.320.10">
    <property type="entry name" value="E3-binding domain"/>
    <property type="match status" value="1"/>
</dbReference>
<dbReference type="CDD" id="cd06849">
    <property type="entry name" value="lipoyl_domain"/>
    <property type="match status" value="1"/>
</dbReference>
<dbReference type="InterPro" id="IPR001078">
    <property type="entry name" value="2-oxoacid_DH_actylTfrase"/>
</dbReference>
<dbReference type="InterPro" id="IPR000089">
    <property type="entry name" value="Biotin_lipoyl"/>
</dbReference>
<keyword evidence="5 6" id="KW-0012">Acyltransferase</keyword>
<dbReference type="InterPro" id="IPR011053">
    <property type="entry name" value="Single_hybrid_motif"/>
</dbReference>
<dbReference type="InterPro" id="IPR023213">
    <property type="entry name" value="CAT-like_dom_sf"/>
</dbReference>